<gene>
    <name evidence="2" type="ORF">DL239_13685</name>
</gene>
<protein>
    <submittedName>
        <fullName evidence="2">Uncharacterized protein</fullName>
    </submittedName>
</protein>
<name>A0ABX0W9X5_9RHOB</name>
<evidence type="ECO:0000313" key="2">
    <source>
        <dbReference type="EMBL" id="NIZ62028.1"/>
    </source>
</evidence>
<organism evidence="2 3">
    <name type="scientific">Parasedimentitalea denitrificans</name>
    <dbReference type="NCBI Taxonomy" id="2211118"/>
    <lineage>
        <taxon>Bacteria</taxon>
        <taxon>Pseudomonadati</taxon>
        <taxon>Pseudomonadota</taxon>
        <taxon>Alphaproteobacteria</taxon>
        <taxon>Rhodobacterales</taxon>
        <taxon>Paracoccaceae</taxon>
        <taxon>Parasedimentitalea</taxon>
    </lineage>
</organism>
<dbReference type="Proteomes" id="UP001429564">
    <property type="component" value="Unassembled WGS sequence"/>
</dbReference>
<sequence length="157" mass="17571">MRWLFALLISFSATSAVADGVDRAAICTELAQEYVEKHQKSRDYRLFRIFDFYSSKIDACIHVEAKLFGTHVQVRDLTGVVFADHQNLLLDCDASGIDVVSIDTVRRHRGDVAELPETDWLSDGQGGTAKSVKTAATPLTRKDCEAALEHWLVRWSS</sequence>
<reference evidence="2 3" key="1">
    <citation type="submission" date="2018-05" db="EMBL/GenBank/DDBJ databases">
        <authorList>
            <person name="Zhang Y.-J."/>
        </authorList>
    </citation>
    <scope>NUCLEOTIDE SEQUENCE [LARGE SCALE GENOMIC DNA]</scope>
    <source>
        <strain evidence="2 3">CY04</strain>
    </source>
</reference>
<comment type="caution">
    <text evidence="2">The sequence shown here is derived from an EMBL/GenBank/DDBJ whole genome shotgun (WGS) entry which is preliminary data.</text>
</comment>
<evidence type="ECO:0000313" key="3">
    <source>
        <dbReference type="Proteomes" id="UP001429564"/>
    </source>
</evidence>
<keyword evidence="3" id="KW-1185">Reference proteome</keyword>
<feature type="signal peptide" evidence="1">
    <location>
        <begin position="1"/>
        <end position="18"/>
    </location>
</feature>
<dbReference type="RefSeq" id="WP_167684661.1">
    <property type="nucleotide sequence ID" value="NZ_QHLQ01000013.1"/>
</dbReference>
<keyword evidence="1" id="KW-0732">Signal</keyword>
<evidence type="ECO:0000256" key="1">
    <source>
        <dbReference type="SAM" id="SignalP"/>
    </source>
</evidence>
<proteinExistence type="predicted"/>
<dbReference type="EMBL" id="QHLQ01000013">
    <property type="protein sequence ID" value="NIZ62028.1"/>
    <property type="molecule type" value="Genomic_DNA"/>
</dbReference>
<feature type="chain" id="PRO_5045224622" evidence="1">
    <location>
        <begin position="19"/>
        <end position="157"/>
    </location>
</feature>
<accession>A0ABX0W9X5</accession>